<dbReference type="VEuPathDB" id="FungiDB:ACJ73_05612"/>
<dbReference type="InterPro" id="IPR015424">
    <property type="entry name" value="PyrdxlP-dep_Trfase"/>
</dbReference>
<feature type="compositionally biased region" description="Low complexity" evidence="8">
    <location>
        <begin position="440"/>
        <end position="456"/>
    </location>
</feature>
<protein>
    <recommendedName>
        <fullName evidence="11">Aromatic-L-amino-acid decarboxylase</fullName>
    </recommendedName>
</protein>
<evidence type="ECO:0000256" key="3">
    <source>
        <dbReference type="ARBA" id="ARBA00022793"/>
    </source>
</evidence>
<evidence type="ECO:0000256" key="4">
    <source>
        <dbReference type="ARBA" id="ARBA00022898"/>
    </source>
</evidence>
<feature type="modified residue" description="N6-(pyridoxal phosphate)lysine" evidence="6">
    <location>
        <position position="323"/>
    </location>
</feature>
<dbReference type="InterPro" id="IPR002129">
    <property type="entry name" value="PyrdxlP-dep_de-COase"/>
</dbReference>
<dbReference type="Gene3D" id="1.20.1340.10">
    <property type="entry name" value="dopa decarboxylase, N-terminal domain"/>
    <property type="match status" value="1"/>
</dbReference>
<evidence type="ECO:0000256" key="6">
    <source>
        <dbReference type="PIRSR" id="PIRSR602129-50"/>
    </source>
</evidence>
<comment type="similarity">
    <text evidence="2 7">Belongs to the group II decarboxylase family.</text>
</comment>
<dbReference type="PANTHER" id="PTHR11999">
    <property type="entry name" value="GROUP II PYRIDOXAL-5-PHOSPHATE DECARBOXYLASE"/>
    <property type="match status" value="1"/>
</dbReference>
<evidence type="ECO:0000256" key="2">
    <source>
        <dbReference type="ARBA" id="ARBA00009533"/>
    </source>
</evidence>
<comment type="caution">
    <text evidence="9">The sequence shown here is derived from an EMBL/GenBank/DDBJ whole genome shotgun (WGS) entry which is preliminary data.</text>
</comment>
<comment type="cofactor">
    <cofactor evidence="1 6 7">
        <name>pyridoxal 5'-phosphate</name>
        <dbReference type="ChEBI" id="CHEBI:597326"/>
    </cofactor>
</comment>
<dbReference type="PANTHER" id="PTHR11999:SF70">
    <property type="entry name" value="MIP05841P"/>
    <property type="match status" value="1"/>
</dbReference>
<evidence type="ECO:0008006" key="11">
    <source>
        <dbReference type="Google" id="ProtNLM"/>
    </source>
</evidence>
<dbReference type="OrthoDB" id="639767at2759"/>
<dbReference type="GO" id="GO:0016831">
    <property type="term" value="F:carboxy-lyase activity"/>
    <property type="evidence" value="ECO:0007669"/>
    <property type="project" value="UniProtKB-KW"/>
</dbReference>
<dbReference type="Gene3D" id="3.90.1150.10">
    <property type="entry name" value="Aspartate Aminotransferase, domain 1"/>
    <property type="match status" value="1"/>
</dbReference>
<dbReference type="Pfam" id="PF00282">
    <property type="entry name" value="Pyridoxal_deC"/>
    <property type="match status" value="1"/>
</dbReference>
<keyword evidence="4 6" id="KW-0663">Pyridoxal phosphate</keyword>
<reference evidence="9 10" key="1">
    <citation type="submission" date="2015-08" db="EMBL/GenBank/DDBJ databases">
        <title>Emmonsia species relationships and genome sequence.</title>
        <authorList>
            <person name="Cuomo C.A."/>
            <person name="Schwartz I.S."/>
            <person name="Kenyon C."/>
            <person name="De Hoog G.S."/>
            <person name="Govender N.P."/>
            <person name="Botha A."/>
            <person name="Moreno L."/>
            <person name="De Vries M."/>
            <person name="Munoz J.F."/>
            <person name="Stielow J.B."/>
        </authorList>
    </citation>
    <scope>NUCLEOTIDE SEQUENCE [LARGE SCALE GENOMIC DNA]</scope>
    <source>
        <strain evidence="9 10">EI222</strain>
    </source>
</reference>
<evidence type="ECO:0000313" key="10">
    <source>
        <dbReference type="Proteomes" id="UP000242791"/>
    </source>
</evidence>
<evidence type="ECO:0000313" key="9">
    <source>
        <dbReference type="EMBL" id="OJD23033.1"/>
    </source>
</evidence>
<accession>A0A1J9Q3B1</accession>
<feature type="region of interest" description="Disordered" evidence="8">
    <location>
        <begin position="440"/>
        <end position="467"/>
    </location>
</feature>
<dbReference type="STRING" id="1658174.A0A1J9Q3B1"/>
<keyword evidence="3" id="KW-0210">Decarboxylase</keyword>
<evidence type="ECO:0000256" key="7">
    <source>
        <dbReference type="RuleBase" id="RU000382"/>
    </source>
</evidence>
<organism evidence="9 10">
    <name type="scientific">Blastomyces percursus</name>
    <dbReference type="NCBI Taxonomy" id="1658174"/>
    <lineage>
        <taxon>Eukaryota</taxon>
        <taxon>Fungi</taxon>
        <taxon>Dikarya</taxon>
        <taxon>Ascomycota</taxon>
        <taxon>Pezizomycotina</taxon>
        <taxon>Eurotiomycetes</taxon>
        <taxon>Eurotiomycetidae</taxon>
        <taxon>Onygenales</taxon>
        <taxon>Ajellomycetaceae</taxon>
        <taxon>Blastomyces</taxon>
    </lineage>
</organism>
<dbReference type="PRINTS" id="PR00800">
    <property type="entry name" value="YHDCRBOXLASE"/>
</dbReference>
<dbReference type="Gene3D" id="3.40.640.10">
    <property type="entry name" value="Type I PLP-dependent aspartate aminotransferase-like (Major domain)"/>
    <property type="match status" value="1"/>
</dbReference>
<dbReference type="Proteomes" id="UP000242791">
    <property type="component" value="Unassembled WGS sequence"/>
</dbReference>
<dbReference type="GO" id="GO:0019752">
    <property type="term" value="P:carboxylic acid metabolic process"/>
    <property type="evidence" value="ECO:0007669"/>
    <property type="project" value="InterPro"/>
</dbReference>
<sequence>MDCAQFREAAHSAIEEIIEHFNSVASKRVVPSIEPGYLRPLVPTSAPNDPEPWSKIQPDIESQIMPGLTQWQSPKFMAYFPAGVTYPSILGELYSAAFTAPAFNWLCSPACTELEIIVMDWVAQALGLPDCFLSAAASKSGKSAGGGTIQGSASEVVATVIVAARERYVRAKALAQGLAEGTPEWEDRTMELRTRLVAVGSDQTHSCTAKGARIAGVRYRAIPTRMEDNLAMTGDGLRKMLEQCEREGLEPFFLTATMGTTNSCAIDRFAEIKAVLKEKEAWQKVWVHIDAAYAGSALVTEEWQHVAQEFADGVDSFNVNMSKWLLVNFDASLLYVTNPINLTNALDITPAYLRNPSNLTTPVTDFRNWGIPLGRRFRALKVWFVMRAYGLSGLKAHIRKGINNGIVFAGLVKTRPDLFEIVTGPAFGLTTLRVRGLDESSPASTTSLSSDTSGPTNGVVKTAGPKDAASSSISTQALTQKVCEKINAGGEIFLTSSVFGGFTVMRVVSGNPLAEEKYVRQAFEILVNVTEEVLAKERKKIQGQNVQN</sequence>
<dbReference type="GO" id="GO:0030170">
    <property type="term" value="F:pyridoxal phosphate binding"/>
    <property type="evidence" value="ECO:0007669"/>
    <property type="project" value="InterPro"/>
</dbReference>
<evidence type="ECO:0000256" key="5">
    <source>
        <dbReference type="ARBA" id="ARBA00023239"/>
    </source>
</evidence>
<dbReference type="GO" id="GO:0006520">
    <property type="term" value="P:amino acid metabolic process"/>
    <property type="evidence" value="ECO:0007669"/>
    <property type="project" value="InterPro"/>
</dbReference>
<dbReference type="InterPro" id="IPR015421">
    <property type="entry name" value="PyrdxlP-dep_Trfase_major"/>
</dbReference>
<keyword evidence="10" id="KW-1185">Reference proteome</keyword>
<proteinExistence type="inferred from homology"/>
<keyword evidence="5 7" id="KW-0456">Lyase</keyword>
<dbReference type="GO" id="GO:0005737">
    <property type="term" value="C:cytoplasm"/>
    <property type="evidence" value="ECO:0007669"/>
    <property type="project" value="TreeGrafter"/>
</dbReference>
<name>A0A1J9Q3B1_9EURO</name>
<dbReference type="EMBL" id="LGTZ01000893">
    <property type="protein sequence ID" value="OJD23033.1"/>
    <property type="molecule type" value="Genomic_DNA"/>
</dbReference>
<dbReference type="AlphaFoldDB" id="A0A1J9Q3B1"/>
<gene>
    <name evidence="9" type="ORF">ACJ73_05612</name>
</gene>
<dbReference type="InterPro" id="IPR015422">
    <property type="entry name" value="PyrdxlP-dep_Trfase_small"/>
</dbReference>
<evidence type="ECO:0000256" key="1">
    <source>
        <dbReference type="ARBA" id="ARBA00001933"/>
    </source>
</evidence>
<evidence type="ECO:0000256" key="8">
    <source>
        <dbReference type="SAM" id="MobiDB-lite"/>
    </source>
</evidence>
<dbReference type="SUPFAM" id="SSF53383">
    <property type="entry name" value="PLP-dependent transferases"/>
    <property type="match status" value="1"/>
</dbReference>
<dbReference type="InterPro" id="IPR010977">
    <property type="entry name" value="Aromatic_deC"/>
</dbReference>